<name>A0A1D8TWW4_9CYAN</name>
<dbReference type="AlphaFoldDB" id="A0A1D8TWW4"/>
<evidence type="ECO:0000313" key="2">
    <source>
        <dbReference type="Proteomes" id="UP000177870"/>
    </source>
</evidence>
<proteinExistence type="predicted"/>
<dbReference type="KEGG" id="mpro:BJP34_23240"/>
<dbReference type="EMBL" id="CP017599">
    <property type="protein sequence ID" value="AOX01956.1"/>
    <property type="molecule type" value="Genomic_DNA"/>
</dbReference>
<organism evidence="1 2">
    <name type="scientific">Moorena producens PAL-8-15-08-1</name>
    <dbReference type="NCBI Taxonomy" id="1458985"/>
    <lineage>
        <taxon>Bacteria</taxon>
        <taxon>Bacillati</taxon>
        <taxon>Cyanobacteriota</taxon>
        <taxon>Cyanophyceae</taxon>
        <taxon>Coleofasciculales</taxon>
        <taxon>Coleofasciculaceae</taxon>
        <taxon>Moorena</taxon>
    </lineage>
</organism>
<protein>
    <submittedName>
        <fullName evidence="1">Uncharacterized protein</fullName>
    </submittedName>
</protein>
<dbReference type="Proteomes" id="UP000177870">
    <property type="component" value="Chromosome"/>
</dbReference>
<sequence length="71" mass="7965">MQPLTPFPKQNITKLNSLVKLNDWDQVYVLPKQPPVDLKPLTSSTIGTFQLSQKKIESRACDSLDHQGVST</sequence>
<gene>
    <name evidence="1" type="ORF">BJP34_23240</name>
</gene>
<accession>A0A1D8TWW4</accession>
<evidence type="ECO:0000313" key="1">
    <source>
        <dbReference type="EMBL" id="AOX01956.1"/>
    </source>
</evidence>
<reference evidence="2" key="1">
    <citation type="submission" date="2016-10" db="EMBL/GenBank/DDBJ databases">
        <title>Comparative genomics uncovers the prolific and rare metabolic potential of the cyanobacterial genus Moorea.</title>
        <authorList>
            <person name="Leao T."/>
            <person name="Castelao G."/>
            <person name="Korobeynikov A."/>
            <person name="Monroe E.A."/>
            <person name="Podell S."/>
            <person name="Glukhov E."/>
            <person name="Allen E."/>
            <person name="Gerwick W.H."/>
            <person name="Gerwick L."/>
        </authorList>
    </citation>
    <scope>NUCLEOTIDE SEQUENCE [LARGE SCALE GENOMIC DNA]</scope>
    <source>
        <strain evidence="2">PAL-8-15-08-1</strain>
    </source>
</reference>